<feature type="domain" description="ANTAR" evidence="15">
    <location>
        <begin position="148"/>
        <end position="209"/>
    </location>
</feature>
<dbReference type="Pfam" id="PF00072">
    <property type="entry name" value="Response_reg"/>
    <property type="match status" value="1"/>
</dbReference>
<feature type="region of interest" description="Disordered" evidence="13">
    <location>
        <begin position="1"/>
        <end position="21"/>
    </location>
</feature>
<dbReference type="FunFam" id="1.10.10.10:FF:000157">
    <property type="entry name" value="Response regulator receiver"/>
    <property type="match status" value="1"/>
</dbReference>
<name>A0A4Q5J2K4_9ACTN</name>
<dbReference type="Pfam" id="PF03861">
    <property type="entry name" value="ANTAR"/>
    <property type="match status" value="1"/>
</dbReference>
<evidence type="ECO:0000256" key="10">
    <source>
        <dbReference type="ARBA" id="ARBA00059282"/>
    </source>
</evidence>
<evidence type="ECO:0000256" key="2">
    <source>
        <dbReference type="ARBA" id="ARBA00022490"/>
    </source>
</evidence>
<dbReference type="InterPro" id="IPR001789">
    <property type="entry name" value="Sig_transdc_resp-reg_receiver"/>
</dbReference>
<keyword evidence="2" id="KW-0963">Cytoplasm</keyword>
<dbReference type="SMART" id="SM00448">
    <property type="entry name" value="REC"/>
    <property type="match status" value="1"/>
</dbReference>
<evidence type="ECO:0000256" key="4">
    <source>
        <dbReference type="ARBA" id="ARBA00022814"/>
    </source>
</evidence>
<dbReference type="Gene3D" id="1.10.10.10">
    <property type="entry name" value="Winged helix-like DNA-binding domain superfamily/Winged helix DNA-binding domain"/>
    <property type="match status" value="1"/>
</dbReference>
<evidence type="ECO:0000256" key="7">
    <source>
        <dbReference type="ARBA" id="ARBA00023016"/>
    </source>
</evidence>
<evidence type="ECO:0000256" key="11">
    <source>
        <dbReference type="ARBA" id="ARBA00071182"/>
    </source>
</evidence>
<evidence type="ECO:0000313" key="16">
    <source>
        <dbReference type="EMBL" id="RYU11898.1"/>
    </source>
</evidence>
<protein>
    <recommendedName>
        <fullName evidence="11">Transcriptional regulatory protein PdtaR</fullName>
    </recommendedName>
</protein>
<dbReference type="InterPro" id="IPR005561">
    <property type="entry name" value="ANTAR"/>
</dbReference>
<sequence length="228" mass="24682">MTDRPVRPARPPDNLSRVTAPQETPVRRVVIAEDEALIRLDLAEMLGEEGYDVVGQAGDGERAVTLAEEHRPDLVVLDVKMPKLDGISAAQRIAEQRIAPVVILTAFSQRDLVERARDAGAMAYLVKPFTKSDLVPAIEMAVSRFAELQLLEAEVADLSERLETRKAVDRAKSILQKQLGLSEPDAFRWIQKTAMDLRLSMRQVADGVVQHGPSVGGAAGSAVGGGDA</sequence>
<comment type="subcellular location">
    <subcellularLocation>
        <location evidence="1">Cytoplasm</location>
    </subcellularLocation>
</comment>
<dbReference type="InterPro" id="IPR008327">
    <property type="entry name" value="Sig_transdc_resp-reg_antiterm"/>
</dbReference>
<dbReference type="OrthoDB" id="9808843at2"/>
<evidence type="ECO:0000256" key="3">
    <source>
        <dbReference type="ARBA" id="ARBA00022553"/>
    </source>
</evidence>
<dbReference type="Gene3D" id="3.40.50.2300">
    <property type="match status" value="1"/>
</dbReference>
<dbReference type="GO" id="GO:0003723">
    <property type="term" value="F:RNA binding"/>
    <property type="evidence" value="ECO:0007669"/>
    <property type="project" value="InterPro"/>
</dbReference>
<gene>
    <name evidence="16" type="ORF">ETU37_11610</name>
</gene>
<dbReference type="InterPro" id="IPR036388">
    <property type="entry name" value="WH-like_DNA-bd_sf"/>
</dbReference>
<dbReference type="PANTHER" id="PTHR43367:SF1">
    <property type="entry name" value="TWO-COMPONENT RESPONSE REGULATOR-LIKE APRR6-RELATED"/>
    <property type="match status" value="1"/>
</dbReference>
<evidence type="ECO:0000256" key="6">
    <source>
        <dbReference type="ARBA" id="ARBA00023015"/>
    </source>
</evidence>
<comment type="function">
    <text evidence="9">Member of the two-component regulatory system PdtaR/PdtaS. This two-component system plays an essential role in mycobacterial adaptation to poor nutrient conditions. PdtaR probably acts at the level of transcriptional antitermination rather than transcriptional initiation.</text>
</comment>
<evidence type="ECO:0000256" key="5">
    <source>
        <dbReference type="ARBA" id="ARBA00023012"/>
    </source>
</evidence>
<keyword evidence="7" id="KW-0346">Stress response</keyword>
<keyword evidence="8" id="KW-0804">Transcription</keyword>
<dbReference type="AlphaFoldDB" id="A0A4Q5J2K4"/>
<dbReference type="FunFam" id="3.40.50.2300:FF:000050">
    <property type="entry name" value="Response regulator receiver"/>
    <property type="match status" value="1"/>
</dbReference>
<keyword evidence="5" id="KW-0902">Two-component regulatory system</keyword>
<feature type="modified residue" description="4-aspartylphosphate" evidence="12">
    <location>
        <position position="78"/>
    </location>
</feature>
<evidence type="ECO:0000313" key="17">
    <source>
        <dbReference type="Proteomes" id="UP000291189"/>
    </source>
</evidence>
<dbReference type="SMART" id="SM01012">
    <property type="entry name" value="ANTAR"/>
    <property type="match status" value="1"/>
</dbReference>
<keyword evidence="6" id="KW-0805">Transcription regulation</keyword>
<keyword evidence="3 12" id="KW-0597">Phosphoprotein</keyword>
<dbReference type="PIRSF" id="PIRSF036382">
    <property type="entry name" value="RR_antiterm"/>
    <property type="match status" value="1"/>
</dbReference>
<dbReference type="Proteomes" id="UP000291189">
    <property type="component" value="Unassembled WGS sequence"/>
</dbReference>
<dbReference type="GO" id="GO:0005737">
    <property type="term" value="C:cytoplasm"/>
    <property type="evidence" value="ECO:0007669"/>
    <property type="project" value="UniProtKB-SubCell"/>
</dbReference>
<dbReference type="PANTHER" id="PTHR43367">
    <property type="match status" value="1"/>
</dbReference>
<evidence type="ECO:0000256" key="8">
    <source>
        <dbReference type="ARBA" id="ARBA00023163"/>
    </source>
</evidence>
<dbReference type="PROSITE" id="PS50921">
    <property type="entry name" value="ANTAR"/>
    <property type="match status" value="1"/>
</dbReference>
<evidence type="ECO:0000259" key="14">
    <source>
        <dbReference type="PROSITE" id="PS50110"/>
    </source>
</evidence>
<dbReference type="GO" id="GO:0031564">
    <property type="term" value="P:transcription antitermination"/>
    <property type="evidence" value="ECO:0007669"/>
    <property type="project" value="UniProtKB-KW"/>
</dbReference>
<comment type="function">
    <text evidence="10">In addition, the PdtaR/PdtaS two-component system controls copper and nitric oxide (NO) resistance downstream of the intramembrane protease Rip1. This coupled Rip1/PdtaS/PdtaR circuit controls NO resistance and acute lung infection in mice by relieving PdtaR/PdtaS-mediated repression of isonitrile chalkophore biosynthesis. Two signals are required to fully inactivate the PdtaR/PdtaS system and mediate NO resistance: a cytoplasmic inhibitory signal through the PdtaS kinase mediated by direct sensing of NO and the production of PPE1-5', an NO-induced small RNA, to sequester PdtaR.</text>
</comment>
<keyword evidence="4" id="KW-0889">Transcription antitermination</keyword>
<keyword evidence="17" id="KW-1185">Reference proteome</keyword>
<dbReference type="GO" id="GO:0000160">
    <property type="term" value="P:phosphorelay signal transduction system"/>
    <property type="evidence" value="ECO:0007669"/>
    <property type="project" value="UniProtKB-KW"/>
</dbReference>
<dbReference type="EMBL" id="SDPU01000022">
    <property type="protein sequence ID" value="RYU11898.1"/>
    <property type="molecule type" value="Genomic_DNA"/>
</dbReference>
<dbReference type="SUPFAM" id="SSF52172">
    <property type="entry name" value="CheY-like"/>
    <property type="match status" value="1"/>
</dbReference>
<proteinExistence type="predicted"/>
<evidence type="ECO:0000256" key="1">
    <source>
        <dbReference type="ARBA" id="ARBA00004496"/>
    </source>
</evidence>
<evidence type="ECO:0000256" key="12">
    <source>
        <dbReference type="PROSITE-ProRule" id="PRU00169"/>
    </source>
</evidence>
<comment type="caution">
    <text evidence="16">The sequence shown here is derived from an EMBL/GenBank/DDBJ whole genome shotgun (WGS) entry which is preliminary data.</text>
</comment>
<accession>A0A4Q5J2K4</accession>
<evidence type="ECO:0000259" key="15">
    <source>
        <dbReference type="PROSITE" id="PS50921"/>
    </source>
</evidence>
<dbReference type="PROSITE" id="PS50110">
    <property type="entry name" value="RESPONSE_REGULATORY"/>
    <property type="match status" value="1"/>
</dbReference>
<evidence type="ECO:0000256" key="9">
    <source>
        <dbReference type="ARBA" id="ARBA00055952"/>
    </source>
</evidence>
<organism evidence="16 17">
    <name type="scientific">Nocardioides iriomotensis</name>
    <dbReference type="NCBI Taxonomy" id="715784"/>
    <lineage>
        <taxon>Bacteria</taxon>
        <taxon>Bacillati</taxon>
        <taxon>Actinomycetota</taxon>
        <taxon>Actinomycetes</taxon>
        <taxon>Propionibacteriales</taxon>
        <taxon>Nocardioidaceae</taxon>
        <taxon>Nocardioides</taxon>
    </lineage>
</organism>
<reference evidence="16 17" key="1">
    <citation type="submission" date="2019-01" db="EMBL/GenBank/DDBJ databases">
        <title>Nocardioides guangzhouensis sp. nov., an actinobacterium isolated from soil.</title>
        <authorList>
            <person name="Fu Y."/>
            <person name="Cai Y."/>
            <person name="Lin Z."/>
            <person name="Chen P."/>
        </authorList>
    </citation>
    <scope>NUCLEOTIDE SEQUENCE [LARGE SCALE GENOMIC DNA]</scope>
    <source>
        <strain evidence="16 17">NBRC 105384</strain>
    </source>
</reference>
<evidence type="ECO:0000256" key="13">
    <source>
        <dbReference type="SAM" id="MobiDB-lite"/>
    </source>
</evidence>
<feature type="domain" description="Response regulatory" evidence="14">
    <location>
        <begin position="28"/>
        <end position="142"/>
    </location>
</feature>
<dbReference type="InterPro" id="IPR011006">
    <property type="entry name" value="CheY-like_superfamily"/>
</dbReference>